<evidence type="ECO:0000313" key="2">
    <source>
        <dbReference type="Proteomes" id="UP000321113"/>
    </source>
</evidence>
<keyword evidence="2" id="KW-1185">Reference proteome</keyword>
<dbReference type="InterPro" id="IPR023393">
    <property type="entry name" value="START-like_dom_sf"/>
</dbReference>
<dbReference type="SUPFAM" id="SSF55961">
    <property type="entry name" value="Bet v1-like"/>
    <property type="match status" value="1"/>
</dbReference>
<name>A0A511QNJ5_9VIBR</name>
<reference evidence="1 2" key="1">
    <citation type="submission" date="2019-07" db="EMBL/GenBank/DDBJ databases">
        <title>Whole genome shotgun sequence of Vibrio superstes NBRC 103154.</title>
        <authorList>
            <person name="Hosoyama A."/>
            <person name="Uohara A."/>
            <person name="Ohji S."/>
            <person name="Ichikawa N."/>
        </authorList>
    </citation>
    <scope>NUCLEOTIDE SEQUENCE [LARGE SCALE GENOMIC DNA]</scope>
    <source>
        <strain evidence="1 2">NBRC 103154</strain>
    </source>
</reference>
<protein>
    <submittedName>
        <fullName evidence="1">Uncharacterized protein</fullName>
    </submittedName>
</protein>
<dbReference type="EMBL" id="BJXK01000004">
    <property type="protein sequence ID" value="GEM78903.1"/>
    <property type="molecule type" value="Genomic_DNA"/>
</dbReference>
<dbReference type="Pfam" id="PF10604">
    <property type="entry name" value="Polyketide_cyc2"/>
    <property type="match status" value="1"/>
</dbReference>
<comment type="caution">
    <text evidence="1">The sequence shown here is derived from an EMBL/GenBank/DDBJ whole genome shotgun (WGS) entry which is preliminary data.</text>
</comment>
<organism evidence="1 2">
    <name type="scientific">Vibrio superstes NBRC 103154</name>
    <dbReference type="NCBI Taxonomy" id="1219062"/>
    <lineage>
        <taxon>Bacteria</taxon>
        <taxon>Pseudomonadati</taxon>
        <taxon>Pseudomonadota</taxon>
        <taxon>Gammaproteobacteria</taxon>
        <taxon>Vibrionales</taxon>
        <taxon>Vibrionaceae</taxon>
        <taxon>Vibrio</taxon>
    </lineage>
</organism>
<dbReference type="AlphaFoldDB" id="A0A511QNJ5"/>
<proteinExistence type="predicted"/>
<evidence type="ECO:0000313" key="1">
    <source>
        <dbReference type="EMBL" id="GEM78903.1"/>
    </source>
</evidence>
<dbReference type="RefSeq" id="WP_162892790.1">
    <property type="nucleotide sequence ID" value="NZ_BJXK01000004.1"/>
</dbReference>
<sequence>MSRIKTYSFELSHHYKNITPEEFWAFFLDLDWYSESEIMQGEMTLVSEGDGALQGIGAIRKLKIDKIQLTEKVVGFELHRYFSYQVLLGGNGMPMDNYRGEFFFTPREDGTP</sequence>
<accession>A0A511QNJ5</accession>
<dbReference type="Proteomes" id="UP000321113">
    <property type="component" value="Unassembled WGS sequence"/>
</dbReference>
<dbReference type="Gene3D" id="3.30.530.20">
    <property type="match status" value="1"/>
</dbReference>
<dbReference type="InterPro" id="IPR019587">
    <property type="entry name" value="Polyketide_cyclase/dehydratase"/>
</dbReference>
<gene>
    <name evidence="1" type="ORF">VSU01S_11480</name>
</gene>